<evidence type="ECO:0000313" key="1">
    <source>
        <dbReference type="EMBL" id="EXK25504.1"/>
    </source>
</evidence>
<reference evidence="1" key="1">
    <citation type="submission" date="2012-04" db="EMBL/GenBank/DDBJ databases">
        <title>The Genome Sequence of Fusarium oxysporum melonis.</title>
        <authorList>
            <consortium name="The Broad Institute Genome Sequencing Platform"/>
            <person name="Ma L.-J."/>
            <person name="Gale L.R."/>
            <person name="Schwartz D.C."/>
            <person name="Zhou S."/>
            <person name="Corby-Kistler H."/>
            <person name="Young S.K."/>
            <person name="Zeng Q."/>
            <person name="Gargeya S."/>
            <person name="Fitzgerald M."/>
            <person name="Haas B."/>
            <person name="Abouelleil A."/>
            <person name="Alvarado L."/>
            <person name="Arachchi H.M."/>
            <person name="Berlin A."/>
            <person name="Brown A."/>
            <person name="Chapman S.B."/>
            <person name="Chen Z."/>
            <person name="Dunbar C."/>
            <person name="Freedman E."/>
            <person name="Gearin G."/>
            <person name="Goldberg J."/>
            <person name="Griggs A."/>
            <person name="Gujja S."/>
            <person name="Heiman D."/>
            <person name="Howarth C."/>
            <person name="Larson L."/>
            <person name="Lui A."/>
            <person name="MacDonald P.J.P."/>
            <person name="Montmayeur A."/>
            <person name="Murphy C."/>
            <person name="Neiman D."/>
            <person name="Pearson M."/>
            <person name="Priest M."/>
            <person name="Roberts A."/>
            <person name="Saif S."/>
            <person name="Shea T."/>
            <person name="Shenoy N."/>
            <person name="Sisk P."/>
            <person name="Stolte C."/>
            <person name="Sykes S."/>
            <person name="Wortman J."/>
            <person name="Nusbaum C."/>
            <person name="Birren B."/>
        </authorList>
    </citation>
    <scope>NUCLEOTIDE SEQUENCE</scope>
    <source>
        <strain evidence="1">26406</strain>
    </source>
</reference>
<dbReference type="HOGENOM" id="CLU_3191389_0_0_1"/>
<protein>
    <submittedName>
        <fullName evidence="1">Uncharacterized protein</fullName>
    </submittedName>
</protein>
<dbReference type="EMBL" id="JH659398">
    <property type="protein sequence ID" value="EXK25504.1"/>
    <property type="molecule type" value="Genomic_DNA"/>
</dbReference>
<accession>W9Z168</accession>
<name>W9Z168_FUSOX</name>
<reference evidence="1" key="2">
    <citation type="submission" date="2012-05" db="EMBL/GenBank/DDBJ databases">
        <title>Annotation of the Genome Sequence of Fusarium oxysporum f. sp. melonis 26406.</title>
        <authorList>
            <consortium name="The Broad Institute Genomics Platform"/>
            <person name="Ma L.-J."/>
            <person name="Corby-Kistler H."/>
            <person name="Broz K."/>
            <person name="Gale L.R."/>
            <person name="Jonkers W."/>
            <person name="O'Donnell K."/>
            <person name="Ploetz R."/>
            <person name="Steinberg C."/>
            <person name="Schwartz D.C."/>
            <person name="VanEtten H."/>
            <person name="Zhou S."/>
            <person name="Young S.K."/>
            <person name="Zeng Q."/>
            <person name="Gargeya S."/>
            <person name="Fitzgerald M."/>
            <person name="Abouelleil A."/>
            <person name="Alvarado L."/>
            <person name="Chapman S.B."/>
            <person name="Gainer-Dewar J."/>
            <person name="Goldberg J."/>
            <person name="Griggs A."/>
            <person name="Gujja S."/>
            <person name="Hansen M."/>
            <person name="Howarth C."/>
            <person name="Imamovic A."/>
            <person name="Ireland A."/>
            <person name="Larimer J."/>
            <person name="McCowan C."/>
            <person name="Murphy C."/>
            <person name="Pearson M."/>
            <person name="Poon T.W."/>
            <person name="Priest M."/>
            <person name="Roberts A."/>
            <person name="Saif S."/>
            <person name="Shea T."/>
            <person name="Sykes S."/>
            <person name="Wortman J."/>
            <person name="Nusbaum C."/>
            <person name="Birren B."/>
        </authorList>
    </citation>
    <scope>NUCLEOTIDE SEQUENCE</scope>
    <source>
        <strain evidence="1">26406</strain>
    </source>
</reference>
<dbReference type="Proteomes" id="UP000030703">
    <property type="component" value="Unassembled WGS sequence"/>
</dbReference>
<sequence length="46" mass="5132">MCQGVGFAPLEGLTECAHMFAGESLLKPFRRAAYALWYDQGFPTFC</sequence>
<proteinExistence type="predicted"/>
<dbReference type="AlphaFoldDB" id="W9Z168"/>
<gene>
    <name evidence="1" type="ORF">FOMG_17838</name>
</gene>
<organism evidence="1">
    <name type="scientific">Fusarium oxysporum f. sp. melonis 26406</name>
    <dbReference type="NCBI Taxonomy" id="1089452"/>
    <lineage>
        <taxon>Eukaryota</taxon>
        <taxon>Fungi</taxon>
        <taxon>Dikarya</taxon>
        <taxon>Ascomycota</taxon>
        <taxon>Pezizomycotina</taxon>
        <taxon>Sordariomycetes</taxon>
        <taxon>Hypocreomycetidae</taxon>
        <taxon>Hypocreales</taxon>
        <taxon>Nectriaceae</taxon>
        <taxon>Fusarium</taxon>
        <taxon>Fusarium oxysporum species complex</taxon>
    </lineage>
</organism>